<dbReference type="CDD" id="cd07571">
    <property type="entry name" value="ALP_N-acyl_transferase"/>
    <property type="match status" value="1"/>
</dbReference>
<evidence type="ECO:0000259" key="10">
    <source>
        <dbReference type="PROSITE" id="PS50263"/>
    </source>
</evidence>
<comment type="pathway">
    <text evidence="9">Protein modification; lipoprotein biosynthesis (N-acyl transfer).</text>
</comment>
<feature type="transmembrane region" description="Helical" evidence="9">
    <location>
        <begin position="73"/>
        <end position="96"/>
    </location>
</feature>
<evidence type="ECO:0000256" key="7">
    <source>
        <dbReference type="ARBA" id="ARBA00023136"/>
    </source>
</evidence>
<dbReference type="AlphaFoldDB" id="A0A1U7JIJ1"/>
<feature type="transmembrane region" description="Helical" evidence="9">
    <location>
        <begin position="108"/>
        <end position="136"/>
    </location>
</feature>
<evidence type="ECO:0000256" key="4">
    <source>
        <dbReference type="ARBA" id="ARBA00022679"/>
    </source>
</evidence>
<dbReference type="NCBIfam" id="TIGR00546">
    <property type="entry name" value="lnt"/>
    <property type="match status" value="1"/>
</dbReference>
<dbReference type="Pfam" id="PF00795">
    <property type="entry name" value="CN_hydrolase"/>
    <property type="match status" value="1"/>
</dbReference>
<keyword evidence="5 9" id="KW-0812">Transmembrane</keyword>
<feature type="transmembrane region" description="Helical" evidence="9">
    <location>
        <begin position="514"/>
        <end position="534"/>
    </location>
</feature>
<feature type="transmembrane region" description="Helical" evidence="9">
    <location>
        <begin position="143"/>
        <end position="162"/>
    </location>
</feature>
<dbReference type="RefSeq" id="WP_051268853.1">
    <property type="nucleotide sequence ID" value="NZ_LVVZ01000014.1"/>
</dbReference>
<dbReference type="EC" id="2.3.1.269" evidence="9"/>
<dbReference type="GO" id="GO:0005886">
    <property type="term" value="C:plasma membrane"/>
    <property type="evidence" value="ECO:0007669"/>
    <property type="project" value="UniProtKB-SubCell"/>
</dbReference>
<evidence type="ECO:0000313" key="12">
    <source>
        <dbReference type="Proteomes" id="UP000185783"/>
    </source>
</evidence>
<organism evidence="11 12">
    <name type="scientific">Pseudovibrio exalbescens</name>
    <dbReference type="NCBI Taxonomy" id="197461"/>
    <lineage>
        <taxon>Bacteria</taxon>
        <taxon>Pseudomonadati</taxon>
        <taxon>Pseudomonadota</taxon>
        <taxon>Alphaproteobacteria</taxon>
        <taxon>Hyphomicrobiales</taxon>
        <taxon>Stappiaceae</taxon>
        <taxon>Pseudovibrio</taxon>
    </lineage>
</organism>
<comment type="subcellular location">
    <subcellularLocation>
        <location evidence="1 9">Cell membrane</location>
        <topology evidence="1 9">Multi-pass membrane protein</topology>
    </subcellularLocation>
</comment>
<evidence type="ECO:0000256" key="3">
    <source>
        <dbReference type="ARBA" id="ARBA00022475"/>
    </source>
</evidence>
<keyword evidence="4 9" id="KW-0808">Transferase</keyword>
<proteinExistence type="inferred from homology"/>
<dbReference type="PROSITE" id="PS50263">
    <property type="entry name" value="CN_HYDROLASE"/>
    <property type="match status" value="1"/>
</dbReference>
<sequence length="539" mass="59048">MTTLTLFAERLAQPFLLSWGLRRAGLCFLLGVIAAFSMPPFGLFPLLMLVFPALVWVLDGTRVAAQGDTRKKALGFFAVGWWFSFGFFLVGLSWIGEAFLVEADVYAWMMPFAVVILPAGLALFSAFSLSLASFVWGAGPNRVVALAVALTLSDFVRAHAFTGFPWNSWGYAVAQNDSLIQLAAYLGLFGLSFLVVLVASAPAALLNGKKEGRSLPLLTVCLLLVIGATSLGFWRLNTTELELDSVDIVIIQPNIPQSEKWKPENRNRLLPAYLSQTRDALADREAGANPTLVFWPESAFPFLLTQEPGALAAIADIIPQNTYLVTGGIRSGYQGEGNPVFYNSVYLIDNEGIISDVYDKVRLVPFGEYLPLRTVLQSIGVDRLVPAPSDFTPGFRYRSMDIPGIGLFQPLVCYEAIFPQTRLEIAERPQFIANITNDGWFGESFGPYQHLIQARMRAVEQGIPVIRAANTGISAVISPLGDILSQVALNSTGSIKDRLPKLLRPTLYAKWGDWISVLFILGCVCLLLVFGALLPARRD</sequence>
<dbReference type="HAMAP" id="MF_01148">
    <property type="entry name" value="Lnt"/>
    <property type="match status" value="1"/>
</dbReference>
<evidence type="ECO:0000256" key="9">
    <source>
        <dbReference type="HAMAP-Rule" id="MF_01148"/>
    </source>
</evidence>
<evidence type="ECO:0000256" key="2">
    <source>
        <dbReference type="ARBA" id="ARBA00010065"/>
    </source>
</evidence>
<evidence type="ECO:0000313" key="11">
    <source>
        <dbReference type="EMBL" id="OKL44471.1"/>
    </source>
</evidence>
<evidence type="ECO:0000256" key="8">
    <source>
        <dbReference type="ARBA" id="ARBA00023315"/>
    </source>
</evidence>
<dbReference type="SUPFAM" id="SSF56317">
    <property type="entry name" value="Carbon-nitrogen hydrolase"/>
    <property type="match status" value="1"/>
</dbReference>
<dbReference type="GO" id="GO:0016410">
    <property type="term" value="F:N-acyltransferase activity"/>
    <property type="evidence" value="ECO:0007669"/>
    <property type="project" value="UniProtKB-UniRule"/>
</dbReference>
<feature type="transmembrane region" description="Helical" evidence="9">
    <location>
        <begin position="182"/>
        <end position="205"/>
    </location>
</feature>
<evidence type="ECO:0000256" key="6">
    <source>
        <dbReference type="ARBA" id="ARBA00022989"/>
    </source>
</evidence>
<comment type="function">
    <text evidence="9">Catalyzes the phospholipid dependent N-acylation of the N-terminal cysteine of apolipoprotein, the last step in lipoprotein maturation.</text>
</comment>
<dbReference type="UniPathway" id="UPA00666"/>
<feature type="domain" description="CN hydrolase" evidence="10">
    <location>
        <begin position="251"/>
        <end position="501"/>
    </location>
</feature>
<keyword evidence="3 9" id="KW-1003">Cell membrane</keyword>
<dbReference type="InterPro" id="IPR045378">
    <property type="entry name" value="LNT_N"/>
</dbReference>
<accession>A0A1U7JIJ1</accession>
<keyword evidence="8 9" id="KW-0012">Acyltransferase</keyword>
<keyword evidence="12" id="KW-1185">Reference proteome</keyword>
<protein>
    <recommendedName>
        <fullName evidence="9">Apolipoprotein N-acyltransferase</fullName>
        <shortName evidence="9">ALP N-acyltransferase</shortName>
        <ecNumber evidence="9">2.3.1.269</ecNumber>
    </recommendedName>
</protein>
<evidence type="ECO:0000256" key="1">
    <source>
        <dbReference type="ARBA" id="ARBA00004651"/>
    </source>
</evidence>
<name>A0A1U7JIJ1_9HYPH</name>
<dbReference type="InterPro" id="IPR004563">
    <property type="entry name" value="Apolipo_AcylTrfase"/>
</dbReference>
<comment type="similarity">
    <text evidence="2 9">Belongs to the CN hydrolase family. Apolipoprotein N-acyltransferase subfamily.</text>
</comment>
<dbReference type="Gene3D" id="3.60.110.10">
    <property type="entry name" value="Carbon-nitrogen hydrolase"/>
    <property type="match status" value="1"/>
</dbReference>
<comment type="caution">
    <text evidence="11">The sequence shown here is derived from an EMBL/GenBank/DDBJ whole genome shotgun (WGS) entry which is preliminary data.</text>
</comment>
<dbReference type="EMBL" id="LVVZ01000014">
    <property type="protein sequence ID" value="OKL44471.1"/>
    <property type="molecule type" value="Genomic_DNA"/>
</dbReference>
<dbReference type="STRING" id="197461.A3843_08780"/>
<dbReference type="Pfam" id="PF20154">
    <property type="entry name" value="LNT_N"/>
    <property type="match status" value="1"/>
</dbReference>
<dbReference type="PANTHER" id="PTHR38686:SF1">
    <property type="entry name" value="APOLIPOPROTEIN N-ACYLTRANSFERASE"/>
    <property type="match status" value="1"/>
</dbReference>
<dbReference type="Proteomes" id="UP000185783">
    <property type="component" value="Unassembled WGS sequence"/>
</dbReference>
<keyword evidence="7 9" id="KW-0472">Membrane</keyword>
<feature type="transmembrane region" description="Helical" evidence="9">
    <location>
        <begin position="20"/>
        <end position="37"/>
    </location>
</feature>
<reference evidence="11 12" key="1">
    <citation type="submission" date="2016-03" db="EMBL/GenBank/DDBJ databases">
        <title>Genome sequence of Nesiotobacter sp. nov., a moderately halophilic alphaproteobacterium isolated from the Yellow Sea, China.</title>
        <authorList>
            <person name="Zhang G."/>
            <person name="Zhang R."/>
        </authorList>
    </citation>
    <scope>NUCLEOTIDE SEQUENCE [LARGE SCALE GENOMIC DNA]</scope>
    <source>
        <strain evidence="11 12">WB1-6</strain>
    </source>
</reference>
<dbReference type="PANTHER" id="PTHR38686">
    <property type="entry name" value="APOLIPOPROTEIN N-ACYLTRANSFERASE"/>
    <property type="match status" value="1"/>
</dbReference>
<comment type="catalytic activity">
    <reaction evidence="9">
        <text>N-terminal S-1,2-diacyl-sn-glyceryl-L-cysteinyl-[lipoprotein] + a glycerophospholipid = N-acyl-S-1,2-diacyl-sn-glyceryl-L-cysteinyl-[lipoprotein] + a 2-acyl-sn-glycero-3-phospholipid + H(+)</text>
        <dbReference type="Rhea" id="RHEA:48228"/>
        <dbReference type="Rhea" id="RHEA-COMP:14681"/>
        <dbReference type="Rhea" id="RHEA-COMP:14684"/>
        <dbReference type="ChEBI" id="CHEBI:15378"/>
        <dbReference type="ChEBI" id="CHEBI:136912"/>
        <dbReference type="ChEBI" id="CHEBI:140656"/>
        <dbReference type="ChEBI" id="CHEBI:140657"/>
        <dbReference type="ChEBI" id="CHEBI:140660"/>
        <dbReference type="EC" id="2.3.1.269"/>
    </reaction>
</comment>
<feature type="transmembrane region" description="Helical" evidence="9">
    <location>
        <begin position="43"/>
        <end position="61"/>
    </location>
</feature>
<dbReference type="GO" id="GO:0042158">
    <property type="term" value="P:lipoprotein biosynthetic process"/>
    <property type="evidence" value="ECO:0007669"/>
    <property type="project" value="UniProtKB-UniRule"/>
</dbReference>
<gene>
    <name evidence="9" type="primary">lnt</name>
    <name evidence="11" type="ORF">A3843_08780</name>
</gene>
<evidence type="ECO:0000256" key="5">
    <source>
        <dbReference type="ARBA" id="ARBA00022692"/>
    </source>
</evidence>
<dbReference type="InterPro" id="IPR003010">
    <property type="entry name" value="C-N_Hydrolase"/>
</dbReference>
<feature type="transmembrane region" description="Helical" evidence="9">
    <location>
        <begin position="217"/>
        <end position="236"/>
    </location>
</feature>
<dbReference type="InterPro" id="IPR036526">
    <property type="entry name" value="C-N_Hydrolase_sf"/>
</dbReference>
<keyword evidence="6 9" id="KW-1133">Transmembrane helix</keyword>